<comment type="caution">
    <text evidence="2">The sequence shown here is derived from an EMBL/GenBank/DDBJ whole genome shotgun (WGS) entry which is preliminary data.</text>
</comment>
<protein>
    <submittedName>
        <fullName evidence="2">Uncharacterized protein</fullName>
    </submittedName>
</protein>
<keyword evidence="1" id="KW-1133">Transmembrane helix</keyword>
<dbReference type="Proteomes" id="UP000598032">
    <property type="component" value="Unassembled WGS sequence"/>
</dbReference>
<organism evidence="2 3">
    <name type="scientific">Paraburkholderia metrosideri</name>
    <dbReference type="NCBI Taxonomy" id="580937"/>
    <lineage>
        <taxon>Bacteria</taxon>
        <taxon>Pseudomonadati</taxon>
        <taxon>Pseudomonadota</taxon>
        <taxon>Betaproteobacteria</taxon>
        <taxon>Burkholderiales</taxon>
        <taxon>Burkholderiaceae</taxon>
        <taxon>Paraburkholderia</taxon>
    </lineage>
</organism>
<keyword evidence="1" id="KW-0812">Transmembrane</keyword>
<accession>A0ABN7HJH4</accession>
<evidence type="ECO:0000313" key="3">
    <source>
        <dbReference type="Proteomes" id="UP000598032"/>
    </source>
</evidence>
<proteinExistence type="predicted"/>
<keyword evidence="1" id="KW-0472">Membrane</keyword>
<evidence type="ECO:0000256" key="1">
    <source>
        <dbReference type="SAM" id="Phobius"/>
    </source>
</evidence>
<feature type="transmembrane region" description="Helical" evidence="1">
    <location>
        <begin position="14"/>
        <end position="35"/>
    </location>
</feature>
<reference evidence="2 3" key="1">
    <citation type="submission" date="2020-10" db="EMBL/GenBank/DDBJ databases">
        <authorList>
            <person name="Peeters C."/>
        </authorList>
    </citation>
    <scope>NUCLEOTIDE SEQUENCE [LARGE SCALE GENOMIC DNA]</scope>
    <source>
        <strain evidence="2 3">LMG 28140</strain>
    </source>
</reference>
<dbReference type="RefSeq" id="WP_201641584.1">
    <property type="nucleotide sequence ID" value="NZ_CAJHCP010000003.1"/>
</dbReference>
<sequence length="113" mass="12506">MSSNSLTTVALKKVWLGIGAMIAALLLSVFGILYIDKLGDKHDYARYTAPREADLVHARGRITRISNHVPYLEIQLDDGRDLLATFLIFRVVAGTTSMCRTPAPSIGHNWLHS</sequence>
<dbReference type="EMBL" id="CAJHCP010000003">
    <property type="protein sequence ID" value="CAD6522816.1"/>
    <property type="molecule type" value="Genomic_DNA"/>
</dbReference>
<name>A0ABN7HJH4_9BURK</name>
<keyword evidence="3" id="KW-1185">Reference proteome</keyword>
<gene>
    <name evidence="2" type="ORF">LMG28140_01428</name>
</gene>
<evidence type="ECO:0000313" key="2">
    <source>
        <dbReference type="EMBL" id="CAD6522816.1"/>
    </source>
</evidence>